<dbReference type="Proteomes" id="UP000193411">
    <property type="component" value="Unassembled WGS sequence"/>
</dbReference>
<feature type="transmembrane region" description="Helical" evidence="25">
    <location>
        <begin position="125"/>
        <end position="145"/>
    </location>
</feature>
<dbReference type="InterPro" id="IPR011701">
    <property type="entry name" value="MFS"/>
</dbReference>
<evidence type="ECO:0000256" key="23">
    <source>
        <dbReference type="ARBA" id="ARBA00045709"/>
    </source>
</evidence>
<keyword evidence="7" id="KW-0458">Lysosome</keyword>
<keyword evidence="6 25" id="KW-0472">Membrane</keyword>
<dbReference type="PANTHER" id="PTHR23512">
    <property type="entry name" value="MAJOR FACILITATOR SUPERFAMILY DOMAIN-CONTAINING PROTEIN 1"/>
    <property type="match status" value="1"/>
</dbReference>
<comment type="catalytic activity">
    <reaction evidence="11">
        <text>L-alpha-aminoacyl-L-histidine(out) = L-alpha-aminoacyl-L-histidine(in)</text>
        <dbReference type="Rhea" id="RHEA:79375"/>
        <dbReference type="ChEBI" id="CHEBI:229967"/>
    </reaction>
</comment>
<evidence type="ECO:0000256" key="8">
    <source>
        <dbReference type="ARBA" id="ARBA00044876"/>
    </source>
</evidence>
<comment type="catalytic activity">
    <reaction evidence="18">
        <text>L-histidyl-L-alpha-amino acid(out) = L-histidyl-L-alpha-amino acid(in)</text>
        <dbReference type="Rhea" id="RHEA:79379"/>
        <dbReference type="ChEBI" id="CHEBI:229964"/>
    </reaction>
</comment>
<proteinExistence type="inferred from homology"/>
<evidence type="ECO:0000256" key="16">
    <source>
        <dbReference type="ARBA" id="ARBA00044900"/>
    </source>
</evidence>
<keyword evidence="4 25" id="KW-0812">Transmembrane</keyword>
<dbReference type="GO" id="GO:0022857">
    <property type="term" value="F:transmembrane transporter activity"/>
    <property type="evidence" value="ECO:0007669"/>
    <property type="project" value="InterPro"/>
</dbReference>
<gene>
    <name evidence="26" type="ORF">BCR44DRAFT_1515571</name>
</gene>
<comment type="catalytic activity">
    <reaction evidence="15">
        <text>L-arginyl-L-alpha-amino acid(out) = L-arginyl-L-alpha-amino acid(in)</text>
        <dbReference type="Rhea" id="RHEA:79371"/>
        <dbReference type="ChEBI" id="CHEBI:84315"/>
    </reaction>
</comment>
<evidence type="ECO:0000256" key="5">
    <source>
        <dbReference type="ARBA" id="ARBA00022989"/>
    </source>
</evidence>
<dbReference type="InterPro" id="IPR052187">
    <property type="entry name" value="MFSD1"/>
</dbReference>
<evidence type="ECO:0000256" key="15">
    <source>
        <dbReference type="ARBA" id="ARBA00044899"/>
    </source>
</evidence>
<keyword evidence="5 25" id="KW-1133">Transmembrane helix</keyword>
<evidence type="ECO:0000313" key="27">
    <source>
        <dbReference type="Proteomes" id="UP000193411"/>
    </source>
</evidence>
<comment type="catalytic activity">
    <reaction evidence="8">
        <text>L-lysyl-L-alanine(out) = L-lysyl-L-alanine(in)</text>
        <dbReference type="Rhea" id="RHEA:79399"/>
        <dbReference type="ChEBI" id="CHEBI:229954"/>
    </reaction>
</comment>
<evidence type="ECO:0000256" key="6">
    <source>
        <dbReference type="ARBA" id="ARBA00023136"/>
    </source>
</evidence>
<evidence type="ECO:0000256" key="14">
    <source>
        <dbReference type="ARBA" id="ARBA00044898"/>
    </source>
</evidence>
<accession>A0A1Y2HET3</accession>
<dbReference type="PANTHER" id="PTHR23512:SF3">
    <property type="entry name" value="MAJOR FACILITATOR SUPERFAMILY DOMAIN-CONTAINING PROTEIN 1"/>
    <property type="match status" value="1"/>
</dbReference>
<keyword evidence="27" id="KW-1185">Reference proteome</keyword>
<sequence length="272" mass="28190">MDLEWTTGPALAALVGLVLCVVSVFAALALTRPRMLHASSPESSYYDIGASSSDRDDSGSYSSGTAARTSHDSSILARKSFSSGLLANRDSPTPYPIAAIAKALNASQASSAATQKSILQLGASFWIVCLLAILLYGSVMPFINITQTCLSHHPVIQSKWYPGDLQTAGALMSLPDLLCAILTPLFGLIADKLGGQPTRLLPLSGVLLAIAHSLLFFTSLPPAPSLVLLGIGTATFLATLWPTVSMLVPDALLGTAIGAVQVAVNAALAACR</sequence>
<comment type="subcellular location">
    <subcellularLocation>
        <location evidence="1">Lysosome membrane</location>
        <topology evidence="1">Multi-pass membrane protein</topology>
    </subcellularLocation>
</comment>
<evidence type="ECO:0000256" key="17">
    <source>
        <dbReference type="ARBA" id="ARBA00044903"/>
    </source>
</evidence>
<evidence type="ECO:0000256" key="13">
    <source>
        <dbReference type="ARBA" id="ARBA00044893"/>
    </source>
</evidence>
<dbReference type="STRING" id="765915.A0A1Y2HET3"/>
<protein>
    <recommendedName>
        <fullName evidence="21">Lysosomal dipeptide transporter MFSD1</fullName>
    </recommendedName>
    <alternativeName>
        <fullName evidence="22">Major facilitator superfamily domain-containing protein 1</fullName>
    </alternativeName>
</protein>
<comment type="catalytic activity">
    <reaction evidence="9">
        <text>L-histidyl-glycine(out) = L-histidyl-glycine(in)</text>
        <dbReference type="Rhea" id="RHEA:79395"/>
        <dbReference type="ChEBI" id="CHEBI:229957"/>
    </reaction>
</comment>
<comment type="catalytic activity">
    <reaction evidence="20">
        <text>L-lysyl-glycine(out) = L-lysyl-glycine(in)</text>
        <dbReference type="Rhea" id="RHEA:79407"/>
        <dbReference type="ChEBI" id="CHEBI:191202"/>
    </reaction>
</comment>
<evidence type="ECO:0000256" key="1">
    <source>
        <dbReference type="ARBA" id="ARBA00004155"/>
    </source>
</evidence>
<evidence type="ECO:0000256" key="2">
    <source>
        <dbReference type="ARBA" id="ARBA00008335"/>
    </source>
</evidence>
<evidence type="ECO:0000256" key="7">
    <source>
        <dbReference type="ARBA" id="ARBA00023228"/>
    </source>
</evidence>
<evidence type="ECO:0000256" key="25">
    <source>
        <dbReference type="SAM" id="Phobius"/>
    </source>
</evidence>
<feature type="transmembrane region" description="Helical" evidence="25">
    <location>
        <begin position="200"/>
        <end position="220"/>
    </location>
</feature>
<comment type="catalytic activity">
    <reaction evidence="19">
        <text>L-alanyl-L-lysine(out) = L-alanyl-L-lysine(in)</text>
        <dbReference type="Rhea" id="RHEA:79415"/>
        <dbReference type="ChEBI" id="CHEBI:192470"/>
    </reaction>
</comment>
<comment type="caution">
    <text evidence="26">The sequence shown here is derived from an EMBL/GenBank/DDBJ whole genome shotgun (WGS) entry which is preliminary data.</text>
</comment>
<name>A0A1Y2HET3_9FUNG</name>
<evidence type="ECO:0000256" key="10">
    <source>
        <dbReference type="ARBA" id="ARBA00044881"/>
    </source>
</evidence>
<feature type="transmembrane region" description="Helical" evidence="25">
    <location>
        <begin position="226"/>
        <end position="244"/>
    </location>
</feature>
<comment type="similarity">
    <text evidence="2">Belongs to the major facilitator superfamily.</text>
</comment>
<evidence type="ECO:0000256" key="21">
    <source>
        <dbReference type="ARBA" id="ARBA00044985"/>
    </source>
</evidence>
<dbReference type="Pfam" id="PF07690">
    <property type="entry name" value="MFS_1"/>
    <property type="match status" value="1"/>
</dbReference>
<dbReference type="EMBL" id="MCFL01000049">
    <property type="protein sequence ID" value="ORZ32213.1"/>
    <property type="molecule type" value="Genomic_DNA"/>
</dbReference>
<evidence type="ECO:0000256" key="11">
    <source>
        <dbReference type="ARBA" id="ARBA00044884"/>
    </source>
</evidence>
<reference evidence="26 27" key="1">
    <citation type="submission" date="2016-07" db="EMBL/GenBank/DDBJ databases">
        <title>Pervasive Adenine N6-methylation of Active Genes in Fungi.</title>
        <authorList>
            <consortium name="DOE Joint Genome Institute"/>
            <person name="Mondo S.J."/>
            <person name="Dannebaum R.O."/>
            <person name="Kuo R.C."/>
            <person name="Labutti K."/>
            <person name="Haridas S."/>
            <person name="Kuo A."/>
            <person name="Salamov A."/>
            <person name="Ahrendt S.R."/>
            <person name="Lipzen A."/>
            <person name="Sullivan W."/>
            <person name="Andreopoulos W.B."/>
            <person name="Clum A."/>
            <person name="Lindquist E."/>
            <person name="Daum C."/>
            <person name="Ramamoorthy G.K."/>
            <person name="Gryganskyi A."/>
            <person name="Culley D."/>
            <person name="Magnuson J.K."/>
            <person name="James T.Y."/>
            <person name="O'Malley M.A."/>
            <person name="Stajich J.E."/>
            <person name="Spatafora J.W."/>
            <person name="Visel A."/>
            <person name="Grigoriev I.V."/>
        </authorList>
    </citation>
    <scope>NUCLEOTIDE SEQUENCE [LARGE SCALE GENOMIC DNA]</scope>
    <source>
        <strain evidence="26 27">PL171</strain>
    </source>
</reference>
<dbReference type="AlphaFoldDB" id="A0A1Y2HET3"/>
<evidence type="ECO:0000256" key="12">
    <source>
        <dbReference type="ARBA" id="ARBA00044891"/>
    </source>
</evidence>
<evidence type="ECO:0000256" key="4">
    <source>
        <dbReference type="ARBA" id="ARBA00022692"/>
    </source>
</evidence>
<comment type="catalytic activity">
    <reaction evidence="16">
        <text>L-lysyl-L-lysine(out) = L-lysyl-L-lysine(in)</text>
        <dbReference type="Rhea" id="RHEA:79403"/>
        <dbReference type="ChEBI" id="CHEBI:229956"/>
    </reaction>
</comment>
<comment type="catalytic activity">
    <reaction evidence="17">
        <text>L-arginyl-glycine(out) = L-arginyl-glycine(in)</text>
        <dbReference type="Rhea" id="RHEA:79391"/>
        <dbReference type="ChEBI" id="CHEBI:229955"/>
    </reaction>
</comment>
<organism evidence="26 27">
    <name type="scientific">Catenaria anguillulae PL171</name>
    <dbReference type="NCBI Taxonomy" id="765915"/>
    <lineage>
        <taxon>Eukaryota</taxon>
        <taxon>Fungi</taxon>
        <taxon>Fungi incertae sedis</taxon>
        <taxon>Blastocladiomycota</taxon>
        <taxon>Blastocladiomycetes</taxon>
        <taxon>Blastocladiales</taxon>
        <taxon>Catenariaceae</taxon>
        <taxon>Catenaria</taxon>
    </lineage>
</organism>
<comment type="catalytic activity">
    <reaction evidence="13">
        <text>L-alpha-aminoacyl-L-lysine(out) = L-alpha-aminoacyl-L-lysine(in)</text>
        <dbReference type="Rhea" id="RHEA:79383"/>
        <dbReference type="ChEBI" id="CHEBI:229966"/>
    </reaction>
</comment>
<feature type="transmembrane region" description="Helical" evidence="25">
    <location>
        <begin position="12"/>
        <end position="30"/>
    </location>
</feature>
<comment type="subunit">
    <text evidence="24">Homodimer. Interacts with lysosomal protein GLMP (via lumenal domain); the interaction starts while both proteins are still in the endoplasmic reticulum and is required for stabilization of MFSD1 in lysosomes but has no direct effect on its targeting to lysosomes or transporter activity.</text>
</comment>
<keyword evidence="3" id="KW-0813">Transport</keyword>
<evidence type="ECO:0000256" key="20">
    <source>
        <dbReference type="ARBA" id="ARBA00044924"/>
    </source>
</evidence>
<dbReference type="InterPro" id="IPR036259">
    <property type="entry name" value="MFS_trans_sf"/>
</dbReference>
<comment type="function">
    <text evidence="23">Lysosomal dipeptide uniporter that selectively exports lysine, arginine or histidine-containing dipeptides with a net positive charge from the lysosome lumen into the cytosol. Could play a role in a specific type of protein O-glycosylation indirectly regulating macrophages migration and tissue invasion. Also essential for liver homeostasis.</text>
</comment>
<dbReference type="SUPFAM" id="SSF103473">
    <property type="entry name" value="MFS general substrate transporter"/>
    <property type="match status" value="1"/>
</dbReference>
<comment type="catalytic activity">
    <reaction evidence="12">
        <text>L-lysyl-L-alpha-amino acid(out) = L-lysyl-L-alpha-amino acid(in)</text>
        <dbReference type="Rhea" id="RHEA:79387"/>
        <dbReference type="ChEBI" id="CHEBI:229965"/>
    </reaction>
</comment>
<evidence type="ECO:0000256" key="9">
    <source>
        <dbReference type="ARBA" id="ARBA00044878"/>
    </source>
</evidence>
<dbReference type="OrthoDB" id="424834at2759"/>
<comment type="catalytic activity">
    <reaction evidence="14">
        <text>L-aspartyl-L-lysine(out) = L-aspartyl-L-lysine(in)</text>
        <dbReference type="Rhea" id="RHEA:79411"/>
        <dbReference type="ChEBI" id="CHEBI:229953"/>
    </reaction>
</comment>
<evidence type="ECO:0000256" key="19">
    <source>
        <dbReference type="ARBA" id="ARBA00044919"/>
    </source>
</evidence>
<evidence type="ECO:0000256" key="24">
    <source>
        <dbReference type="ARBA" id="ARBA00046376"/>
    </source>
</evidence>
<evidence type="ECO:0000313" key="26">
    <source>
        <dbReference type="EMBL" id="ORZ32213.1"/>
    </source>
</evidence>
<evidence type="ECO:0000256" key="18">
    <source>
        <dbReference type="ARBA" id="ARBA00044912"/>
    </source>
</evidence>
<evidence type="ECO:0000256" key="3">
    <source>
        <dbReference type="ARBA" id="ARBA00022448"/>
    </source>
</evidence>
<comment type="catalytic activity">
    <reaction evidence="10">
        <text>L-alpha-aminoacyl-L-arginine(out) = L-alpha-aminoacyl-L-arginine(in)</text>
        <dbReference type="Rhea" id="RHEA:79367"/>
        <dbReference type="ChEBI" id="CHEBI:229968"/>
    </reaction>
</comment>
<dbReference type="Gene3D" id="1.20.1250.20">
    <property type="entry name" value="MFS general substrate transporter like domains"/>
    <property type="match status" value="1"/>
</dbReference>
<evidence type="ECO:0000256" key="22">
    <source>
        <dbReference type="ARBA" id="ARBA00045018"/>
    </source>
</evidence>
<feature type="transmembrane region" description="Helical" evidence="25">
    <location>
        <begin position="165"/>
        <end position="188"/>
    </location>
</feature>